<comment type="caution">
    <text evidence="5">The sequence shown here is derived from an EMBL/GenBank/DDBJ whole genome shotgun (WGS) entry which is preliminary data.</text>
</comment>
<keyword evidence="1" id="KW-0805">Transcription regulation</keyword>
<dbReference type="AlphaFoldDB" id="A0A1F6TV09"/>
<feature type="domain" description="HTH cro/C1-type" evidence="4">
    <location>
        <begin position="39"/>
        <end position="75"/>
    </location>
</feature>
<dbReference type="Gene3D" id="1.10.260.40">
    <property type="entry name" value="lambda repressor-like DNA-binding domains"/>
    <property type="match status" value="1"/>
</dbReference>
<dbReference type="GO" id="GO:0003677">
    <property type="term" value="F:DNA binding"/>
    <property type="evidence" value="ECO:0007669"/>
    <property type="project" value="UniProtKB-KW"/>
</dbReference>
<evidence type="ECO:0000259" key="4">
    <source>
        <dbReference type="PROSITE" id="PS50943"/>
    </source>
</evidence>
<evidence type="ECO:0000313" key="6">
    <source>
        <dbReference type="Proteomes" id="UP000179362"/>
    </source>
</evidence>
<dbReference type="SMART" id="SM00530">
    <property type="entry name" value="HTH_XRE"/>
    <property type="match status" value="1"/>
</dbReference>
<reference evidence="5 6" key="1">
    <citation type="journal article" date="2016" name="Nat. Commun.">
        <title>Thousands of microbial genomes shed light on interconnected biogeochemical processes in an aquifer system.</title>
        <authorList>
            <person name="Anantharaman K."/>
            <person name="Brown C.T."/>
            <person name="Hug L.A."/>
            <person name="Sharon I."/>
            <person name="Castelle C.J."/>
            <person name="Probst A.J."/>
            <person name="Thomas B.C."/>
            <person name="Singh A."/>
            <person name="Wilkins M.J."/>
            <person name="Karaoz U."/>
            <person name="Brodie E.L."/>
            <person name="Williams K.H."/>
            <person name="Hubbard S.S."/>
            <person name="Banfield J.F."/>
        </authorList>
    </citation>
    <scope>NUCLEOTIDE SEQUENCE [LARGE SCALE GENOMIC DNA]</scope>
</reference>
<name>A0A1F6TV09_9PROT</name>
<protein>
    <recommendedName>
        <fullName evidence="4">HTH cro/C1-type domain-containing protein</fullName>
    </recommendedName>
</protein>
<dbReference type="InterPro" id="IPR052359">
    <property type="entry name" value="HTH-type_reg/antitoxin"/>
</dbReference>
<accession>A0A1F6TV09</accession>
<keyword evidence="2" id="KW-0238">DNA-binding</keyword>
<sequence length="97" mass="10890">MARRTVFTRQADGAVLRRIVRADGTVERKQHIPAKQWEIAAARAGTGLSQERFARLLGVSKRTLQEWEQGRKRPSGAARVLLKIAARQPEVLLKYAA</sequence>
<dbReference type="SUPFAM" id="SSF47413">
    <property type="entry name" value="lambda repressor-like DNA-binding domains"/>
    <property type="match status" value="1"/>
</dbReference>
<dbReference type="Proteomes" id="UP000179362">
    <property type="component" value="Unassembled WGS sequence"/>
</dbReference>
<proteinExistence type="predicted"/>
<dbReference type="Pfam" id="PF01381">
    <property type="entry name" value="HTH_3"/>
    <property type="match status" value="1"/>
</dbReference>
<organism evidence="5 6">
    <name type="scientific">Candidatus Muproteobacteria bacterium RIFCSPHIGHO2_02_FULL_65_16</name>
    <dbReference type="NCBI Taxonomy" id="1817766"/>
    <lineage>
        <taxon>Bacteria</taxon>
        <taxon>Pseudomonadati</taxon>
        <taxon>Pseudomonadota</taxon>
        <taxon>Candidatus Muproteobacteria</taxon>
    </lineage>
</organism>
<evidence type="ECO:0000256" key="1">
    <source>
        <dbReference type="ARBA" id="ARBA00023015"/>
    </source>
</evidence>
<dbReference type="PANTHER" id="PTHR36511">
    <property type="entry name" value="MERR FAMILY BACTERIAL REGULATORY PROTEIN"/>
    <property type="match status" value="1"/>
</dbReference>
<dbReference type="PROSITE" id="PS50943">
    <property type="entry name" value="HTH_CROC1"/>
    <property type="match status" value="1"/>
</dbReference>
<dbReference type="PANTHER" id="PTHR36511:SF3">
    <property type="entry name" value="ANTITOXIN HIGA-2"/>
    <property type="match status" value="1"/>
</dbReference>
<gene>
    <name evidence="5" type="ORF">A3B81_07120</name>
</gene>
<dbReference type="CDD" id="cd00093">
    <property type="entry name" value="HTH_XRE"/>
    <property type="match status" value="1"/>
</dbReference>
<evidence type="ECO:0000256" key="2">
    <source>
        <dbReference type="ARBA" id="ARBA00023125"/>
    </source>
</evidence>
<dbReference type="EMBL" id="MFTA01000136">
    <property type="protein sequence ID" value="OGI48892.1"/>
    <property type="molecule type" value="Genomic_DNA"/>
</dbReference>
<dbReference type="InterPro" id="IPR010982">
    <property type="entry name" value="Lambda_DNA-bd_dom_sf"/>
</dbReference>
<evidence type="ECO:0000256" key="3">
    <source>
        <dbReference type="ARBA" id="ARBA00023163"/>
    </source>
</evidence>
<keyword evidence="3" id="KW-0804">Transcription</keyword>
<dbReference type="InterPro" id="IPR001387">
    <property type="entry name" value="Cro/C1-type_HTH"/>
</dbReference>
<evidence type="ECO:0000313" key="5">
    <source>
        <dbReference type="EMBL" id="OGI48892.1"/>
    </source>
</evidence>